<keyword evidence="2" id="KW-0812">Transmembrane</keyword>
<feature type="compositionally biased region" description="Low complexity" evidence="1">
    <location>
        <begin position="56"/>
        <end position="84"/>
    </location>
</feature>
<gene>
    <name evidence="3" type="ORF">IWZ03DRAFT_39008</name>
</gene>
<protein>
    <submittedName>
        <fullName evidence="3">Uncharacterized protein</fullName>
    </submittedName>
</protein>
<proteinExistence type="predicted"/>
<accession>A0ABR1KDC4</accession>
<dbReference type="EMBL" id="JBBPHU010000010">
    <property type="protein sequence ID" value="KAK7512781.1"/>
    <property type="molecule type" value="Genomic_DNA"/>
</dbReference>
<evidence type="ECO:0000256" key="1">
    <source>
        <dbReference type="SAM" id="MobiDB-lite"/>
    </source>
</evidence>
<reference evidence="3 4" key="1">
    <citation type="submission" date="2024-04" db="EMBL/GenBank/DDBJ databases">
        <title>Phyllosticta paracitricarpa is synonymous to the EU quarantine fungus P. citricarpa based on phylogenomic analyses.</title>
        <authorList>
            <consortium name="Lawrence Berkeley National Laboratory"/>
            <person name="Van Ingen-Buijs V.A."/>
            <person name="Van Westerhoven A.C."/>
            <person name="Haridas S."/>
            <person name="Skiadas P."/>
            <person name="Martin F."/>
            <person name="Groenewald J.Z."/>
            <person name="Crous P.W."/>
            <person name="Seidl M.F."/>
        </authorList>
    </citation>
    <scope>NUCLEOTIDE SEQUENCE [LARGE SCALE GENOMIC DNA]</scope>
    <source>
        <strain evidence="3 4">CBS 123371</strain>
    </source>
</reference>
<comment type="caution">
    <text evidence="3">The sequence shown here is derived from an EMBL/GenBank/DDBJ whole genome shotgun (WGS) entry which is preliminary data.</text>
</comment>
<organism evidence="3 4">
    <name type="scientific">Phyllosticta citriasiana</name>
    <dbReference type="NCBI Taxonomy" id="595635"/>
    <lineage>
        <taxon>Eukaryota</taxon>
        <taxon>Fungi</taxon>
        <taxon>Dikarya</taxon>
        <taxon>Ascomycota</taxon>
        <taxon>Pezizomycotina</taxon>
        <taxon>Dothideomycetes</taxon>
        <taxon>Dothideomycetes incertae sedis</taxon>
        <taxon>Botryosphaeriales</taxon>
        <taxon>Phyllostictaceae</taxon>
        <taxon>Phyllosticta</taxon>
    </lineage>
</organism>
<keyword evidence="2" id="KW-0472">Membrane</keyword>
<keyword evidence="2" id="KW-1133">Transmembrane helix</keyword>
<name>A0ABR1KDC4_9PEZI</name>
<evidence type="ECO:0000313" key="3">
    <source>
        <dbReference type="EMBL" id="KAK7512781.1"/>
    </source>
</evidence>
<keyword evidence="4" id="KW-1185">Reference proteome</keyword>
<sequence>MRKYVPAADTAAATTHIYHHSSCRRHRCRRLCFPSFRLDALLRAFVAFTSTITTITTSSSSPHAPPSSLTKKTRTTNNEQTTTTARDERTLTACLPDQRTDGRQTVNHHHTHIYTHIYIYMFNAMRCDAMRCEAGKTKRMKRNETTVEVRVLPPPPPPLPLLLRLLRLLRLLCLFQSHFIYFVVDLFIAGILFFSRLTVC</sequence>
<dbReference type="Proteomes" id="UP001363622">
    <property type="component" value="Unassembled WGS sequence"/>
</dbReference>
<evidence type="ECO:0000256" key="2">
    <source>
        <dbReference type="SAM" id="Phobius"/>
    </source>
</evidence>
<feature type="region of interest" description="Disordered" evidence="1">
    <location>
        <begin position="56"/>
        <end position="91"/>
    </location>
</feature>
<feature type="transmembrane region" description="Helical" evidence="2">
    <location>
        <begin position="171"/>
        <end position="194"/>
    </location>
</feature>
<evidence type="ECO:0000313" key="4">
    <source>
        <dbReference type="Proteomes" id="UP001363622"/>
    </source>
</evidence>